<protein>
    <submittedName>
        <fullName evidence="1">Uncharacterized protein</fullName>
    </submittedName>
</protein>
<sequence>MDRRRPRRHRLALRSRTATALRLPGSPASVVLTGSHLLWTTGQDAPIPSAAPDEIVAVFSLADTVHLLPLSALAS</sequence>
<comment type="caution">
    <text evidence="1">The sequence shown here is derived from an EMBL/GenBank/DDBJ whole genome shotgun (WGS) entry which is preliminary data.</text>
</comment>
<keyword evidence="2" id="KW-1185">Reference proteome</keyword>
<evidence type="ECO:0000313" key="1">
    <source>
        <dbReference type="EMBL" id="ROO83748.1"/>
    </source>
</evidence>
<dbReference type="AlphaFoldDB" id="A0A3N1CSV2"/>
<gene>
    <name evidence="1" type="ORF">EDD29_1257</name>
</gene>
<name>A0A3N1CSV2_9ACTN</name>
<organism evidence="1 2">
    <name type="scientific">Actinocorallia herbida</name>
    <dbReference type="NCBI Taxonomy" id="58109"/>
    <lineage>
        <taxon>Bacteria</taxon>
        <taxon>Bacillati</taxon>
        <taxon>Actinomycetota</taxon>
        <taxon>Actinomycetes</taxon>
        <taxon>Streptosporangiales</taxon>
        <taxon>Thermomonosporaceae</taxon>
        <taxon>Actinocorallia</taxon>
    </lineage>
</organism>
<evidence type="ECO:0000313" key="2">
    <source>
        <dbReference type="Proteomes" id="UP000272400"/>
    </source>
</evidence>
<proteinExistence type="predicted"/>
<accession>A0A3N1CSV2</accession>
<reference evidence="1 2" key="1">
    <citation type="submission" date="2018-11" db="EMBL/GenBank/DDBJ databases">
        <title>Sequencing the genomes of 1000 actinobacteria strains.</title>
        <authorList>
            <person name="Klenk H.-P."/>
        </authorList>
    </citation>
    <scope>NUCLEOTIDE SEQUENCE [LARGE SCALE GENOMIC DNA]</scope>
    <source>
        <strain evidence="1 2">DSM 44254</strain>
    </source>
</reference>
<dbReference type="RefSeq" id="WP_123663141.1">
    <property type="nucleotide sequence ID" value="NZ_RJKE01000001.1"/>
</dbReference>
<dbReference type="Proteomes" id="UP000272400">
    <property type="component" value="Unassembled WGS sequence"/>
</dbReference>
<dbReference type="EMBL" id="RJKE01000001">
    <property type="protein sequence ID" value="ROO83748.1"/>
    <property type="molecule type" value="Genomic_DNA"/>
</dbReference>